<evidence type="ECO:0000256" key="5">
    <source>
        <dbReference type="ARBA" id="ARBA00023136"/>
    </source>
</evidence>
<feature type="transmembrane region" description="Helical" evidence="6">
    <location>
        <begin position="184"/>
        <end position="203"/>
    </location>
</feature>
<dbReference type="PANTHER" id="PTHR45649">
    <property type="entry name" value="AMINO-ACID PERMEASE BAT1"/>
    <property type="match status" value="1"/>
</dbReference>
<evidence type="ECO:0000256" key="2">
    <source>
        <dbReference type="ARBA" id="ARBA00022448"/>
    </source>
</evidence>
<keyword evidence="4 6" id="KW-1133">Transmembrane helix</keyword>
<evidence type="ECO:0000313" key="8">
    <source>
        <dbReference type="Proteomes" id="UP001166286"/>
    </source>
</evidence>
<gene>
    <name evidence="7" type="ORF">JMJ35_001006</name>
</gene>
<proteinExistence type="predicted"/>
<evidence type="ECO:0000256" key="6">
    <source>
        <dbReference type="SAM" id="Phobius"/>
    </source>
</evidence>
<dbReference type="AlphaFoldDB" id="A0AA39V4W0"/>
<evidence type="ECO:0000256" key="3">
    <source>
        <dbReference type="ARBA" id="ARBA00022692"/>
    </source>
</evidence>
<evidence type="ECO:0000256" key="4">
    <source>
        <dbReference type="ARBA" id="ARBA00022989"/>
    </source>
</evidence>
<feature type="transmembrane region" description="Helical" evidence="6">
    <location>
        <begin position="215"/>
        <end position="233"/>
    </location>
</feature>
<feature type="transmembrane region" description="Helical" evidence="6">
    <location>
        <begin position="300"/>
        <end position="322"/>
    </location>
</feature>
<feature type="transmembrane region" description="Helical" evidence="6">
    <location>
        <begin position="498"/>
        <end position="517"/>
    </location>
</feature>
<dbReference type="PANTHER" id="PTHR45649:SF4">
    <property type="entry name" value="TRANSPORTER, PUTATIVE (EUROFUNG)-RELATED"/>
    <property type="match status" value="1"/>
</dbReference>
<keyword evidence="8" id="KW-1185">Reference proteome</keyword>
<feature type="transmembrane region" description="Helical" evidence="6">
    <location>
        <begin position="253"/>
        <end position="273"/>
    </location>
</feature>
<feature type="transmembrane region" description="Helical" evidence="6">
    <location>
        <begin position="468"/>
        <end position="486"/>
    </location>
</feature>
<keyword evidence="3 6" id="KW-0812">Transmembrane</keyword>
<name>A0AA39V4W0_9LECA</name>
<reference evidence="7" key="1">
    <citation type="submission" date="2023-03" db="EMBL/GenBank/DDBJ databases">
        <title>Complete genome of Cladonia borealis.</title>
        <authorList>
            <person name="Park H."/>
        </authorList>
    </citation>
    <scope>NUCLEOTIDE SEQUENCE</scope>
    <source>
        <strain evidence="7">ANT050790</strain>
    </source>
</reference>
<comment type="caution">
    <text evidence="7">The sequence shown here is derived from an EMBL/GenBank/DDBJ whole genome shotgun (WGS) entry which is preliminary data.</text>
</comment>
<evidence type="ECO:0000256" key="1">
    <source>
        <dbReference type="ARBA" id="ARBA00004141"/>
    </source>
</evidence>
<keyword evidence="5 6" id="KW-0472">Membrane</keyword>
<dbReference type="EMBL" id="JAFEKC020000002">
    <property type="protein sequence ID" value="KAK0516403.1"/>
    <property type="molecule type" value="Genomic_DNA"/>
</dbReference>
<keyword evidence="2" id="KW-0813">Transport</keyword>
<dbReference type="Proteomes" id="UP001166286">
    <property type="component" value="Unassembled WGS sequence"/>
</dbReference>
<dbReference type="Pfam" id="PF13520">
    <property type="entry name" value="AA_permease_2"/>
    <property type="match status" value="1"/>
</dbReference>
<evidence type="ECO:0008006" key="9">
    <source>
        <dbReference type="Google" id="ProtNLM"/>
    </source>
</evidence>
<feature type="transmembrane region" description="Helical" evidence="6">
    <location>
        <begin position="106"/>
        <end position="129"/>
    </location>
</feature>
<protein>
    <recommendedName>
        <fullName evidence="9">Amino acid transporter</fullName>
    </recommendedName>
</protein>
<evidence type="ECO:0000313" key="7">
    <source>
        <dbReference type="EMBL" id="KAK0516403.1"/>
    </source>
</evidence>
<accession>A0AA39V4W0</accession>
<sequence>MAGTSNYETKEVFTVCKRDEEVTRKDDVDKEAVGFQSSGQIHGSGDTSLSDDDIAGFTYNDKMDMKRMGKKQELMRNFRTISSIAFTTCVMGTWEILLTANTQGQAFVILSLAEMASIAPTAGGQYHWVSEFAPRQYQRILSYTSGWLSTLAWQSIVAVDSFLIAEVILGMITINSSTFVPHRWQATLLIIATVLGLAAFNFFAGKKLAVAENLFVALHLLAFLPVIVTLLAMTPEKQTAKAVFTQFTDNGAGWSSIGLTVMVGQVSCIFVVLGSDSAAHMSEEISDAGLVVPRSMVWSFFLKIPMTFGLLITYLFCIGNISDAIASPTGYTFIYVFQNSTGSVAGATGLTFVILILLIVITISSYASTSRQLFAFARDNGMPFSRWLSSVHPHWQVPGNSILVTCMFTILMSLINIGSTVAFDAVLSLSVVALMATYAISIGCILLRRIQGEPFPPARWSLGRAGTPVNTVALIYILWAFFWSFWPNGFEPTVQTFNWAVVLFVGVMGIACLVYYWHARKYYEGPVAKVEHRS</sequence>
<feature type="transmembrane region" description="Helical" evidence="6">
    <location>
        <begin position="77"/>
        <end position="100"/>
    </location>
</feature>
<dbReference type="Gene3D" id="1.20.1740.10">
    <property type="entry name" value="Amino acid/polyamine transporter I"/>
    <property type="match status" value="1"/>
</dbReference>
<dbReference type="InterPro" id="IPR002293">
    <property type="entry name" value="AA/rel_permease1"/>
</dbReference>
<dbReference type="GO" id="GO:0016020">
    <property type="term" value="C:membrane"/>
    <property type="evidence" value="ECO:0007669"/>
    <property type="project" value="UniProtKB-SubCell"/>
</dbReference>
<feature type="transmembrane region" description="Helical" evidence="6">
    <location>
        <begin position="342"/>
        <end position="363"/>
    </location>
</feature>
<feature type="transmembrane region" description="Helical" evidence="6">
    <location>
        <begin position="402"/>
        <end position="419"/>
    </location>
</feature>
<feature type="transmembrane region" description="Helical" evidence="6">
    <location>
        <begin position="150"/>
        <end position="172"/>
    </location>
</feature>
<organism evidence="7 8">
    <name type="scientific">Cladonia borealis</name>
    <dbReference type="NCBI Taxonomy" id="184061"/>
    <lineage>
        <taxon>Eukaryota</taxon>
        <taxon>Fungi</taxon>
        <taxon>Dikarya</taxon>
        <taxon>Ascomycota</taxon>
        <taxon>Pezizomycotina</taxon>
        <taxon>Lecanoromycetes</taxon>
        <taxon>OSLEUM clade</taxon>
        <taxon>Lecanoromycetidae</taxon>
        <taxon>Lecanorales</taxon>
        <taxon>Lecanorineae</taxon>
        <taxon>Cladoniaceae</taxon>
        <taxon>Cladonia</taxon>
    </lineage>
</organism>
<comment type="subcellular location">
    <subcellularLocation>
        <location evidence="1">Membrane</location>
        <topology evidence="1">Multi-pass membrane protein</topology>
    </subcellularLocation>
</comment>
<feature type="transmembrane region" description="Helical" evidence="6">
    <location>
        <begin position="425"/>
        <end position="447"/>
    </location>
</feature>
<dbReference type="GO" id="GO:0022857">
    <property type="term" value="F:transmembrane transporter activity"/>
    <property type="evidence" value="ECO:0007669"/>
    <property type="project" value="InterPro"/>
</dbReference>